<dbReference type="PANTHER" id="PTHR44936:SF9">
    <property type="entry name" value="SENSOR PROTEIN CREC"/>
    <property type="match status" value="1"/>
</dbReference>
<name>A0A841H7B3_9BACT</name>
<dbReference type="Gene3D" id="3.30.565.10">
    <property type="entry name" value="Histidine kinase-like ATPase, C-terminal domain"/>
    <property type="match status" value="1"/>
</dbReference>
<dbReference type="InterPro" id="IPR003594">
    <property type="entry name" value="HATPase_dom"/>
</dbReference>
<evidence type="ECO:0000256" key="3">
    <source>
        <dbReference type="ARBA" id="ARBA00022553"/>
    </source>
</evidence>
<sequence length="260" mass="28028">MAGDWAALEEPGPHFRPSGDSVVVLPFRLHSDAMEELLDRLTPLVAPPCFDARYVRAAEPGALLTLVLLAGVHGVEVPALPVPPRALIPPVRIPDGATPLSENVAGPRFAERLADLGWLPAEAQALSGVVRDLSRNAIEHAQAPAWVAAWQTTPRELRIAVADSGSGFAGSLGLNEEPYAVQEALLRGRSRFAEPGRGLGLQRVAHVVGRLGGRMRVRSRTVELAGPLPWRNSAVRMHLPYFPGVQVEVVIPTRRVGRLR</sequence>
<dbReference type="AlphaFoldDB" id="A0A841H7B3"/>
<evidence type="ECO:0000256" key="1">
    <source>
        <dbReference type="ARBA" id="ARBA00000085"/>
    </source>
</evidence>
<dbReference type="EC" id="2.7.13.3" evidence="2"/>
<dbReference type="GO" id="GO:0000160">
    <property type="term" value="P:phosphorelay signal transduction system"/>
    <property type="evidence" value="ECO:0007669"/>
    <property type="project" value="UniProtKB-KW"/>
</dbReference>
<dbReference type="SUPFAM" id="SSF55874">
    <property type="entry name" value="ATPase domain of HSP90 chaperone/DNA topoisomerase II/histidine kinase"/>
    <property type="match status" value="1"/>
</dbReference>
<keyword evidence="3" id="KW-0597">Phosphoprotein</keyword>
<evidence type="ECO:0000259" key="7">
    <source>
        <dbReference type="Pfam" id="PF02518"/>
    </source>
</evidence>
<dbReference type="InterPro" id="IPR050980">
    <property type="entry name" value="2C_sensor_his_kinase"/>
</dbReference>
<gene>
    <name evidence="8" type="ORF">HNQ61_005668</name>
</gene>
<evidence type="ECO:0000313" key="8">
    <source>
        <dbReference type="EMBL" id="MBB6073987.1"/>
    </source>
</evidence>
<evidence type="ECO:0000256" key="4">
    <source>
        <dbReference type="ARBA" id="ARBA00022679"/>
    </source>
</evidence>
<dbReference type="PANTHER" id="PTHR44936">
    <property type="entry name" value="SENSOR PROTEIN CREC"/>
    <property type="match status" value="1"/>
</dbReference>
<dbReference type="RefSeq" id="WP_170031997.1">
    <property type="nucleotide sequence ID" value="NZ_JABDTL010000001.1"/>
</dbReference>
<accession>A0A841H7B3</accession>
<evidence type="ECO:0000313" key="9">
    <source>
        <dbReference type="Proteomes" id="UP000582837"/>
    </source>
</evidence>
<reference evidence="8 9" key="1">
    <citation type="submission" date="2020-08" db="EMBL/GenBank/DDBJ databases">
        <title>Genomic Encyclopedia of Type Strains, Phase IV (KMG-IV): sequencing the most valuable type-strain genomes for metagenomic binning, comparative biology and taxonomic classification.</title>
        <authorList>
            <person name="Goeker M."/>
        </authorList>
    </citation>
    <scope>NUCLEOTIDE SEQUENCE [LARGE SCALE GENOMIC DNA]</scope>
    <source>
        <strain evidence="8 9">DSM 29007</strain>
    </source>
</reference>
<dbReference type="EMBL" id="JACHIA010000035">
    <property type="protein sequence ID" value="MBB6073987.1"/>
    <property type="molecule type" value="Genomic_DNA"/>
</dbReference>
<keyword evidence="4" id="KW-0808">Transferase</keyword>
<keyword evidence="9" id="KW-1185">Reference proteome</keyword>
<evidence type="ECO:0000256" key="5">
    <source>
        <dbReference type="ARBA" id="ARBA00022777"/>
    </source>
</evidence>
<proteinExistence type="predicted"/>
<dbReference type="Proteomes" id="UP000582837">
    <property type="component" value="Unassembled WGS sequence"/>
</dbReference>
<evidence type="ECO:0000256" key="6">
    <source>
        <dbReference type="ARBA" id="ARBA00023012"/>
    </source>
</evidence>
<organism evidence="8 9">
    <name type="scientific">Longimicrobium terrae</name>
    <dbReference type="NCBI Taxonomy" id="1639882"/>
    <lineage>
        <taxon>Bacteria</taxon>
        <taxon>Pseudomonadati</taxon>
        <taxon>Gemmatimonadota</taxon>
        <taxon>Longimicrobiia</taxon>
        <taxon>Longimicrobiales</taxon>
        <taxon>Longimicrobiaceae</taxon>
        <taxon>Longimicrobium</taxon>
    </lineage>
</organism>
<dbReference type="InterPro" id="IPR036890">
    <property type="entry name" value="HATPase_C_sf"/>
</dbReference>
<feature type="domain" description="Histidine kinase/HSP90-like ATPase" evidence="7">
    <location>
        <begin position="124"/>
        <end position="221"/>
    </location>
</feature>
<comment type="catalytic activity">
    <reaction evidence="1">
        <text>ATP + protein L-histidine = ADP + protein N-phospho-L-histidine.</text>
        <dbReference type="EC" id="2.7.13.3"/>
    </reaction>
</comment>
<dbReference type="GO" id="GO:0004673">
    <property type="term" value="F:protein histidine kinase activity"/>
    <property type="evidence" value="ECO:0007669"/>
    <property type="project" value="UniProtKB-EC"/>
</dbReference>
<keyword evidence="6" id="KW-0902">Two-component regulatory system</keyword>
<evidence type="ECO:0000256" key="2">
    <source>
        <dbReference type="ARBA" id="ARBA00012438"/>
    </source>
</evidence>
<protein>
    <recommendedName>
        <fullName evidence="2">histidine kinase</fullName>
        <ecNumber evidence="2">2.7.13.3</ecNumber>
    </recommendedName>
</protein>
<dbReference type="Pfam" id="PF02518">
    <property type="entry name" value="HATPase_c"/>
    <property type="match status" value="1"/>
</dbReference>
<comment type="caution">
    <text evidence="8">The sequence shown here is derived from an EMBL/GenBank/DDBJ whole genome shotgun (WGS) entry which is preliminary data.</text>
</comment>
<keyword evidence="5" id="KW-0418">Kinase</keyword>